<evidence type="ECO:0000256" key="1">
    <source>
        <dbReference type="ARBA" id="ARBA00008894"/>
    </source>
</evidence>
<comment type="similarity">
    <text evidence="1">Belongs to the disease resistance NB-LRR family.</text>
</comment>
<dbReference type="InterPro" id="IPR050905">
    <property type="entry name" value="Plant_NBS-LRR"/>
</dbReference>
<evidence type="ECO:0000313" key="11">
    <source>
        <dbReference type="RefSeq" id="XP_021288709.1"/>
    </source>
</evidence>
<name>A0A6J1APC2_9ROSI</name>
<keyword evidence="6" id="KW-0067">ATP-binding</keyword>
<dbReference type="Gene3D" id="1.10.10.10">
    <property type="entry name" value="Winged helix-like DNA-binding domain superfamily/Winged helix DNA-binding domain"/>
    <property type="match status" value="1"/>
</dbReference>
<dbReference type="SMART" id="SM00382">
    <property type="entry name" value="AAA"/>
    <property type="match status" value="1"/>
</dbReference>
<dbReference type="InterPro" id="IPR027417">
    <property type="entry name" value="P-loop_NTPase"/>
</dbReference>
<evidence type="ECO:0000259" key="8">
    <source>
        <dbReference type="SMART" id="SM00382"/>
    </source>
</evidence>
<keyword evidence="3" id="KW-0677">Repeat</keyword>
<keyword evidence="9" id="KW-1185">Reference proteome</keyword>
<dbReference type="InterPro" id="IPR003593">
    <property type="entry name" value="AAA+_ATPase"/>
</dbReference>
<dbReference type="InterPro" id="IPR032675">
    <property type="entry name" value="LRR_dom_sf"/>
</dbReference>
<dbReference type="RefSeq" id="XP_021288710.1">
    <property type="nucleotide sequence ID" value="XM_021433035.1"/>
</dbReference>
<dbReference type="OrthoDB" id="971758at2759"/>
<dbReference type="GO" id="GO:0006952">
    <property type="term" value="P:defense response"/>
    <property type="evidence" value="ECO:0007669"/>
    <property type="project" value="UniProtKB-KW"/>
</dbReference>
<organism evidence="9 12">
    <name type="scientific">Herrania umbratica</name>
    <dbReference type="NCBI Taxonomy" id="108875"/>
    <lineage>
        <taxon>Eukaryota</taxon>
        <taxon>Viridiplantae</taxon>
        <taxon>Streptophyta</taxon>
        <taxon>Embryophyta</taxon>
        <taxon>Tracheophyta</taxon>
        <taxon>Spermatophyta</taxon>
        <taxon>Magnoliopsida</taxon>
        <taxon>eudicotyledons</taxon>
        <taxon>Gunneridae</taxon>
        <taxon>Pentapetalae</taxon>
        <taxon>rosids</taxon>
        <taxon>malvids</taxon>
        <taxon>Malvales</taxon>
        <taxon>Malvaceae</taxon>
        <taxon>Byttnerioideae</taxon>
        <taxon>Herrania</taxon>
    </lineage>
</organism>
<proteinExistence type="inferred from homology"/>
<evidence type="ECO:0000256" key="6">
    <source>
        <dbReference type="ARBA" id="ARBA00022840"/>
    </source>
</evidence>
<dbReference type="GeneID" id="110419906"/>
<feature type="coiled-coil region" evidence="7">
    <location>
        <begin position="49"/>
        <end position="76"/>
    </location>
</feature>
<accession>A0A6J1APC2</accession>
<evidence type="ECO:0000256" key="7">
    <source>
        <dbReference type="SAM" id="Coils"/>
    </source>
</evidence>
<keyword evidence="4" id="KW-0547">Nucleotide-binding</keyword>
<evidence type="ECO:0000256" key="4">
    <source>
        <dbReference type="ARBA" id="ARBA00022741"/>
    </source>
</evidence>
<evidence type="ECO:0000313" key="9">
    <source>
        <dbReference type="Proteomes" id="UP000504621"/>
    </source>
</evidence>
<dbReference type="InterPro" id="IPR001611">
    <property type="entry name" value="Leu-rich_rpt"/>
</dbReference>
<keyword evidence="7" id="KW-0175">Coiled coil</keyword>
<keyword evidence="5" id="KW-0611">Plant defense</keyword>
<keyword evidence="2" id="KW-0433">Leucine-rich repeat</keyword>
<dbReference type="SUPFAM" id="SSF52058">
    <property type="entry name" value="L domain-like"/>
    <property type="match status" value="1"/>
</dbReference>
<dbReference type="PANTHER" id="PTHR33463:SF203">
    <property type="entry name" value="AAA+ ATPASE DOMAIN-CONTAINING PROTEIN"/>
    <property type="match status" value="1"/>
</dbReference>
<evidence type="ECO:0000256" key="5">
    <source>
        <dbReference type="ARBA" id="ARBA00022821"/>
    </source>
</evidence>
<dbReference type="PRINTS" id="PR00364">
    <property type="entry name" value="DISEASERSIST"/>
</dbReference>
<reference evidence="10 11" key="1">
    <citation type="submission" date="2025-04" db="UniProtKB">
        <authorList>
            <consortium name="RefSeq"/>
        </authorList>
    </citation>
    <scope>IDENTIFICATION</scope>
    <source>
        <tissue evidence="10 11">Leaf</tissue>
    </source>
</reference>
<sequence>MADQIVLAVAAKITEYLVAPAICHLSYAFRFASNVEDLRKETEKLTVSQGRLQNDVNEAIRQTEEIEKDVEDWLTEANKVLEDVKLLDSEIEENRRCFNWCPNWYWRHQLGKKVAKQKLNVVQLQETSKFQRVGHRATLPVIEFLRLKDFMPSKSSEKAFNQIMEALKDDDVSMIGLYGMAGVGKTTMAKEVGKKATDLKLFNLVVIAVVSQTPNIKNIQGRIADSLDLRFEKETEEGRAAQLWHRLQEKKKIFIILDDVWKELDLAAIGIPFGADHKGCKILLTTRLQYVCTRMRSQMKIQLDVLSNDEAWTLFKHNAGLNDAPGYGELIDVAQKVAGECKGLPLAIVTIARALREKPLDEWIVANRQQQKSSQLAENQDFCEDIYGCLKFSYDYLKGRKIKSCFLLCSHFPEDYEISIEQLTRYGIGQCLFQDVNFIEDARREMRVILTNLQYSGLLLDTGNEETVKMHDVIRDFAHWIASEAENVMIKAGLGLDEWPNSESLRCCKTISLMNNKIEHLPDKLVCPKLETLLMSGNPLMAISSSSFEGMKTLKVLTLSGGLLPSLGGILWLTNLRTLHLEGCKLHDISSLGQLYKLEILDFGGCYLDNIADEIGELTNLRLLDLSYADGHWKIPPNLIRRLSKLEELYIGEFSFSQWAVEGRGEEATTASLSELKSLSRLTALTMKANSICLPRYFVFPKLQRYKIAINQCFDHRYPSSRSLKIAGFPLSPFKELFSDIEYLDLDSIIGHQCLVPSLDQRGLNKLTFLWLRRCRHMQCLIQTVQQQVPALALFNLAELFIEDMVSLTELCNGPKPTGFLQKLEKFTVKSGAAMISTVPVEKHLREVTVINCPMLLAVFQLDSLLHTGEENHAILLSNLAYLELELLPNLVRIWEGPIDRVSLQSLKTVKVQSCDKLASLFSPVLAQGLLQLETLEVHDCSGMKHIVQETVDSDSHPLGLPKLTTLKISSCDILEYVFANSTVPDFPQLKEINITNCTQLKQVFSLGKELDGRDIVLPQLQLLVLKNLKSLSSFCPENCVIVQPSLDVLEIEECPLLEPFTFEDMTKAQIKKLWLSKIGNNCRQCNSVGIQGRQRSPDMEYLTVGNCEEIFQLEGGFFLSSLEKLQLKDLQELQVIWKGPSQIATLQNLTHLEVVECKRLRHIFSPMLARNFLQLKDLHLEGCEELEQIIVKDQISLSSSKDRLQAISFPNLTKIWINNCDKLKILFPVSAARGLPKLEELKIEEASGIEQVFGHEDGANITNEEDMALPKLKKLDILHLPSLVSFCPSDYLIMFPSSFTATVEDCPNLTTCFTVDIKSLIPSGTQKPRLQKEKRLSKTQGKCFLDLKELRIKSCGVQEVFQLKGLPLLTTTEEHQCYCSMLGNKFDIFDILESCKSLSLSGLTTLELSKCKRLKHIFTPTLARNLPRLKDLSIWECEDLEQIIANDDGKGRDQSLTSTSSRGHFQPICFCALNKVKIGSCNKMKSLFPVNVAMPKLEILKVEGASELKQLFGDKDEEAGAQEEKQIVLPQLWMLDLLQLPSLITYCPRGYHLLIPNLIYSKVENCPKLCVNAKT</sequence>
<dbReference type="InterPro" id="IPR036388">
    <property type="entry name" value="WH-like_DNA-bd_sf"/>
</dbReference>
<evidence type="ECO:0000313" key="10">
    <source>
        <dbReference type="RefSeq" id="XP_021288708.1"/>
    </source>
</evidence>
<evidence type="ECO:0000313" key="12">
    <source>
        <dbReference type="RefSeq" id="XP_021288710.1"/>
    </source>
</evidence>
<evidence type="ECO:0000256" key="3">
    <source>
        <dbReference type="ARBA" id="ARBA00022737"/>
    </source>
</evidence>
<dbReference type="InterPro" id="IPR002182">
    <property type="entry name" value="NB-ARC"/>
</dbReference>
<feature type="domain" description="AAA+ ATPase" evidence="8">
    <location>
        <begin position="171"/>
        <end position="307"/>
    </location>
</feature>
<protein>
    <submittedName>
        <fullName evidence="10 11">Probable disease resistance protein At4g27220</fullName>
    </submittedName>
</protein>
<dbReference type="Gene3D" id="3.80.10.10">
    <property type="entry name" value="Ribonuclease Inhibitor"/>
    <property type="match status" value="6"/>
</dbReference>
<dbReference type="PANTHER" id="PTHR33463">
    <property type="entry name" value="NB-ARC DOMAIN-CONTAINING PROTEIN-RELATED"/>
    <property type="match status" value="1"/>
</dbReference>
<dbReference type="Pfam" id="PF00931">
    <property type="entry name" value="NB-ARC"/>
    <property type="match status" value="1"/>
</dbReference>
<dbReference type="RefSeq" id="XP_021288708.1">
    <property type="nucleotide sequence ID" value="XM_021433033.1"/>
</dbReference>
<dbReference type="SUPFAM" id="SSF52540">
    <property type="entry name" value="P-loop containing nucleoside triphosphate hydrolases"/>
    <property type="match status" value="1"/>
</dbReference>
<dbReference type="RefSeq" id="XP_021288709.1">
    <property type="nucleotide sequence ID" value="XM_021433034.1"/>
</dbReference>
<evidence type="ECO:0000256" key="2">
    <source>
        <dbReference type="ARBA" id="ARBA00022614"/>
    </source>
</evidence>
<dbReference type="Gene3D" id="3.40.50.300">
    <property type="entry name" value="P-loop containing nucleotide triphosphate hydrolases"/>
    <property type="match status" value="1"/>
</dbReference>
<dbReference type="FunFam" id="3.40.50.300:FF:001091">
    <property type="entry name" value="Probable disease resistance protein At1g61300"/>
    <property type="match status" value="1"/>
</dbReference>
<dbReference type="Proteomes" id="UP000504621">
    <property type="component" value="Unplaced"/>
</dbReference>
<dbReference type="PROSITE" id="PS51450">
    <property type="entry name" value="LRR"/>
    <property type="match status" value="1"/>
</dbReference>
<dbReference type="Gene3D" id="1.10.8.430">
    <property type="entry name" value="Helical domain of apoptotic protease-activating factors"/>
    <property type="match status" value="1"/>
</dbReference>
<dbReference type="GO" id="GO:0005524">
    <property type="term" value="F:ATP binding"/>
    <property type="evidence" value="ECO:0007669"/>
    <property type="project" value="UniProtKB-KW"/>
</dbReference>
<gene>
    <name evidence="10 11 12" type="primary">LOC110419906</name>
</gene>
<dbReference type="InterPro" id="IPR057135">
    <property type="entry name" value="At4g27190-like_LRR"/>
</dbReference>
<dbReference type="Pfam" id="PF23247">
    <property type="entry name" value="LRR_RPS2"/>
    <property type="match status" value="6"/>
</dbReference>
<dbReference type="SUPFAM" id="SSF52047">
    <property type="entry name" value="RNI-like"/>
    <property type="match status" value="2"/>
</dbReference>
<dbReference type="InterPro" id="IPR042197">
    <property type="entry name" value="Apaf_helical"/>
</dbReference>
<dbReference type="GO" id="GO:0043531">
    <property type="term" value="F:ADP binding"/>
    <property type="evidence" value="ECO:0007669"/>
    <property type="project" value="InterPro"/>
</dbReference>